<dbReference type="GO" id="GO:0016846">
    <property type="term" value="F:carbon-sulfur lyase activity"/>
    <property type="evidence" value="ECO:0007669"/>
    <property type="project" value="InterPro"/>
</dbReference>
<accession>A0AAV5D278</accession>
<dbReference type="Gene3D" id="3.40.640.10">
    <property type="entry name" value="Type I PLP-dependent aspartate aminotransferase-like (Major domain)"/>
    <property type="match status" value="1"/>
</dbReference>
<keyword evidence="7" id="KW-1185">Reference proteome</keyword>
<dbReference type="Gene3D" id="3.90.1150.10">
    <property type="entry name" value="Aspartate Aminotransferase, domain 1"/>
    <property type="match status" value="1"/>
</dbReference>
<gene>
    <name evidence="6" type="primary">ga22126</name>
    <name evidence="6" type="ORF">PR202_ga22126</name>
</gene>
<protein>
    <recommendedName>
        <fullName evidence="5">Alliinase C-terminal domain-containing protein</fullName>
    </recommendedName>
</protein>
<dbReference type="CDD" id="cd00609">
    <property type="entry name" value="AAT_like"/>
    <property type="match status" value="1"/>
</dbReference>
<keyword evidence="4" id="KW-0812">Transmembrane</keyword>
<evidence type="ECO:0000256" key="2">
    <source>
        <dbReference type="ARBA" id="ARBA00006312"/>
    </source>
</evidence>
<evidence type="ECO:0000256" key="4">
    <source>
        <dbReference type="SAM" id="Phobius"/>
    </source>
</evidence>
<name>A0AAV5D278_ELECO</name>
<reference evidence="6" key="1">
    <citation type="journal article" date="2018" name="DNA Res.">
        <title>Multiple hybrid de novo genome assembly of finger millet, an orphan allotetraploid crop.</title>
        <authorList>
            <person name="Hatakeyama M."/>
            <person name="Aluri S."/>
            <person name="Balachadran M.T."/>
            <person name="Sivarajan S.R."/>
            <person name="Patrignani A."/>
            <person name="Gruter S."/>
            <person name="Poveda L."/>
            <person name="Shimizu-Inatsugi R."/>
            <person name="Baeten J."/>
            <person name="Francoijs K.J."/>
            <person name="Nataraja K.N."/>
            <person name="Reddy Y.A.N."/>
            <person name="Phadnis S."/>
            <person name="Ravikumar R.L."/>
            <person name="Schlapbach R."/>
            <person name="Sreeman S.M."/>
            <person name="Shimizu K.K."/>
        </authorList>
    </citation>
    <scope>NUCLEOTIDE SEQUENCE</scope>
</reference>
<dbReference type="GO" id="GO:0006520">
    <property type="term" value="P:amino acid metabolic process"/>
    <property type="evidence" value="ECO:0007669"/>
    <property type="project" value="TreeGrafter"/>
</dbReference>
<dbReference type="InterPro" id="IPR015421">
    <property type="entry name" value="PyrdxlP-dep_Trfase_major"/>
</dbReference>
<dbReference type="AlphaFoldDB" id="A0AAV5D278"/>
<keyword evidence="4" id="KW-1133">Transmembrane helix</keyword>
<dbReference type="InterPro" id="IPR015422">
    <property type="entry name" value="PyrdxlP-dep_Trfase_small"/>
</dbReference>
<evidence type="ECO:0000256" key="1">
    <source>
        <dbReference type="ARBA" id="ARBA00001933"/>
    </source>
</evidence>
<evidence type="ECO:0000259" key="5">
    <source>
        <dbReference type="Pfam" id="PF04864"/>
    </source>
</evidence>
<feature type="domain" description="Alliinase C-terminal" evidence="5">
    <location>
        <begin position="81"/>
        <end position="433"/>
    </location>
</feature>
<dbReference type="Proteomes" id="UP001054889">
    <property type="component" value="Unassembled WGS sequence"/>
</dbReference>
<dbReference type="InterPro" id="IPR050478">
    <property type="entry name" value="Ethylene_sulfur-biosynth"/>
</dbReference>
<feature type="transmembrane region" description="Helical" evidence="4">
    <location>
        <begin position="12"/>
        <end position="34"/>
    </location>
</feature>
<comment type="cofactor">
    <cofactor evidence="1">
        <name>pyridoxal 5'-phosphate</name>
        <dbReference type="ChEBI" id="CHEBI:597326"/>
    </cofactor>
</comment>
<dbReference type="InterPro" id="IPR015424">
    <property type="entry name" value="PyrdxlP-dep_Trfase"/>
</dbReference>
<dbReference type="SUPFAM" id="SSF53383">
    <property type="entry name" value="PLP-dependent transferases"/>
    <property type="match status" value="1"/>
</dbReference>
<proteinExistence type="inferred from homology"/>
<evidence type="ECO:0000313" key="6">
    <source>
        <dbReference type="EMBL" id="GJN04565.1"/>
    </source>
</evidence>
<keyword evidence="4" id="KW-0472">Membrane</keyword>
<reference evidence="6" key="2">
    <citation type="submission" date="2021-12" db="EMBL/GenBank/DDBJ databases">
        <title>Resequencing data analysis of finger millet.</title>
        <authorList>
            <person name="Hatakeyama M."/>
            <person name="Aluri S."/>
            <person name="Balachadran M.T."/>
            <person name="Sivarajan S.R."/>
            <person name="Poveda L."/>
            <person name="Shimizu-Inatsugi R."/>
            <person name="Schlapbach R."/>
            <person name="Sreeman S.M."/>
            <person name="Shimizu K.K."/>
        </authorList>
    </citation>
    <scope>NUCLEOTIDE SEQUENCE</scope>
</reference>
<dbReference type="Gene3D" id="2.10.25.30">
    <property type="entry name" value="EGF-like, alliinase"/>
    <property type="match status" value="2"/>
</dbReference>
<keyword evidence="3" id="KW-0663">Pyridoxal phosphate</keyword>
<organism evidence="6 7">
    <name type="scientific">Eleusine coracana subsp. coracana</name>
    <dbReference type="NCBI Taxonomy" id="191504"/>
    <lineage>
        <taxon>Eukaryota</taxon>
        <taxon>Viridiplantae</taxon>
        <taxon>Streptophyta</taxon>
        <taxon>Embryophyta</taxon>
        <taxon>Tracheophyta</taxon>
        <taxon>Spermatophyta</taxon>
        <taxon>Magnoliopsida</taxon>
        <taxon>Liliopsida</taxon>
        <taxon>Poales</taxon>
        <taxon>Poaceae</taxon>
        <taxon>PACMAD clade</taxon>
        <taxon>Chloridoideae</taxon>
        <taxon>Cynodonteae</taxon>
        <taxon>Eleusininae</taxon>
        <taxon>Eleusine</taxon>
    </lineage>
</organism>
<dbReference type="EMBL" id="BQKI01000011">
    <property type="protein sequence ID" value="GJN04565.1"/>
    <property type="molecule type" value="Genomic_DNA"/>
</dbReference>
<comment type="similarity">
    <text evidence="2">Belongs to the alliinase family.</text>
</comment>
<comment type="caution">
    <text evidence="6">The sequence shown here is derived from an EMBL/GenBank/DDBJ whole genome shotgun (WGS) entry which is preliminary data.</text>
</comment>
<dbReference type="InterPro" id="IPR037029">
    <property type="entry name" value="Alliinase_N_sf"/>
</dbReference>
<evidence type="ECO:0000256" key="3">
    <source>
        <dbReference type="ARBA" id="ARBA00022898"/>
    </source>
</evidence>
<dbReference type="InterPro" id="IPR006948">
    <property type="entry name" value="Alliinase_C"/>
</dbReference>
<dbReference type="Pfam" id="PF04864">
    <property type="entry name" value="Alliinase_C"/>
    <property type="match status" value="1"/>
</dbReference>
<sequence length="447" mass="49442">MDAAAGGQQVPRGVLVLLCPLVVLNAAFIAHHFISPSLQYEGGGGWALQAAQEAEAVASIACSGHGQVFQDGVAGEGGRPVGDPLFMEPYWRRHAAASAVVLPGWHRMSYLTTDSLFQSVELENQIRRLHSAVGNAVVDGKHLVFGTGSTQLINALVHALSSYLSPDATLPPVTVVATAPYYPQYRSQTTMFGGRKYRWGGNTALWANATARRSFIEFVTSPNNPDTLLQKPVLGGSSAIVDHAYYWPHITHIPAPADEDVMLFTMSKLSGHAGSRFGWALIRDENVARRAYEYVQNSSLGASQDTQLRMLRIVKVILANLRGEEDMLAFGHDVLRTRWRRLSDIVSRSRRISLQEIHPQYCTYFNRVREPSPAYAWVKCEREEDGDCYQALLRAKIITRSGVGNEATSRYTRMSLLKSDDDFDVLMERVTDLVDAEKCDAPRVSSM</sequence>
<dbReference type="PANTHER" id="PTHR43795">
    <property type="entry name" value="BIFUNCTIONAL ASPARTATE AMINOTRANSFERASE AND GLUTAMATE/ASPARTATE-PREPHENATE AMINOTRANSFERASE-RELATED"/>
    <property type="match status" value="1"/>
</dbReference>
<dbReference type="GO" id="GO:0008483">
    <property type="term" value="F:transaminase activity"/>
    <property type="evidence" value="ECO:0007669"/>
    <property type="project" value="TreeGrafter"/>
</dbReference>
<evidence type="ECO:0000313" key="7">
    <source>
        <dbReference type="Proteomes" id="UP001054889"/>
    </source>
</evidence>
<dbReference type="PANTHER" id="PTHR43795:SF20">
    <property type="entry name" value="TRYPTOPHAN AMINOTRANSFERASE-RELATED PROTEIN 3"/>
    <property type="match status" value="1"/>
</dbReference>